<dbReference type="InterPro" id="IPR050745">
    <property type="entry name" value="Multifunctional_regulatory"/>
</dbReference>
<dbReference type="InterPro" id="IPR002110">
    <property type="entry name" value="Ankyrin_rpt"/>
</dbReference>
<accession>A0A1H7T7W4</accession>
<dbReference type="PANTHER" id="PTHR24189">
    <property type="entry name" value="MYOTROPHIN"/>
    <property type="match status" value="1"/>
</dbReference>
<evidence type="ECO:0000313" key="5">
    <source>
        <dbReference type="EMBL" id="SEL80992.1"/>
    </source>
</evidence>
<evidence type="ECO:0000256" key="3">
    <source>
        <dbReference type="PROSITE-ProRule" id="PRU00023"/>
    </source>
</evidence>
<dbReference type="Gene3D" id="1.25.40.20">
    <property type="entry name" value="Ankyrin repeat-containing domain"/>
    <property type="match status" value="1"/>
</dbReference>
<evidence type="ECO:0000256" key="2">
    <source>
        <dbReference type="ARBA" id="ARBA00023043"/>
    </source>
</evidence>
<dbReference type="RefSeq" id="WP_074870682.1">
    <property type="nucleotide sequence ID" value="NZ_FOAS01000025.1"/>
</dbReference>
<dbReference type="PROSITE" id="PS50297">
    <property type="entry name" value="ANK_REP_REGION"/>
    <property type="match status" value="2"/>
</dbReference>
<keyword evidence="4" id="KW-0732">Signal</keyword>
<name>A0A1H7T7W4_9GAMM</name>
<evidence type="ECO:0000256" key="4">
    <source>
        <dbReference type="SAM" id="SignalP"/>
    </source>
</evidence>
<dbReference type="Pfam" id="PF12796">
    <property type="entry name" value="Ank_2"/>
    <property type="match status" value="1"/>
</dbReference>
<keyword evidence="2 3" id="KW-0040">ANK repeat</keyword>
<protein>
    <submittedName>
        <fullName evidence="5">Uncharacterized protein</fullName>
    </submittedName>
</protein>
<dbReference type="EMBL" id="FOAS01000025">
    <property type="protein sequence ID" value="SEL80992.1"/>
    <property type="molecule type" value="Genomic_DNA"/>
</dbReference>
<feature type="chain" id="PRO_5010238453" evidence="4">
    <location>
        <begin position="23"/>
        <end position="410"/>
    </location>
</feature>
<evidence type="ECO:0000256" key="1">
    <source>
        <dbReference type="ARBA" id="ARBA00022737"/>
    </source>
</evidence>
<keyword evidence="6" id="KW-1185">Reference proteome</keyword>
<feature type="signal peptide" evidence="4">
    <location>
        <begin position="1"/>
        <end position="22"/>
    </location>
</feature>
<dbReference type="PROSITE" id="PS50088">
    <property type="entry name" value="ANK_REPEAT"/>
    <property type="match status" value="2"/>
</dbReference>
<dbReference type="InterPro" id="IPR036770">
    <property type="entry name" value="Ankyrin_rpt-contain_sf"/>
</dbReference>
<keyword evidence="1" id="KW-0677">Repeat</keyword>
<evidence type="ECO:0000313" key="6">
    <source>
        <dbReference type="Proteomes" id="UP000185766"/>
    </source>
</evidence>
<feature type="repeat" description="ANK" evidence="3">
    <location>
        <begin position="299"/>
        <end position="331"/>
    </location>
</feature>
<gene>
    <name evidence="5" type="ORF">SAMN05216214_1252</name>
</gene>
<dbReference type="SMART" id="SM00248">
    <property type="entry name" value="ANK"/>
    <property type="match status" value="3"/>
</dbReference>
<dbReference type="Proteomes" id="UP000185766">
    <property type="component" value="Unassembled WGS sequence"/>
</dbReference>
<feature type="repeat" description="ANK" evidence="3">
    <location>
        <begin position="349"/>
        <end position="381"/>
    </location>
</feature>
<reference evidence="5 6" key="1">
    <citation type="submission" date="2016-10" db="EMBL/GenBank/DDBJ databases">
        <authorList>
            <person name="de Groot N.N."/>
        </authorList>
    </citation>
    <scope>NUCLEOTIDE SEQUENCE [LARGE SCALE GENOMIC DNA]</scope>
    <source>
        <strain evidence="5 6">JCM 19513</strain>
    </source>
</reference>
<proteinExistence type="predicted"/>
<sequence>MVTARTTLLAGLFLLAPWAAKAATEATISCTDMRSNPAIFTSEVDLGSGHGSPTKVDYHCPESLAQLPITQTVYQLSEQIRNQYPWPGCSGSIVYAQWRYYHWALLQAGLAPQQLLGGKNSRAHSDKTWAYLARWALQSPSQQRLYQALRAAVDEASPALTQHYQSTAQLTPAEAAEASERALAIMLYWAGGAAPGSSDTHYTPELPGIVQTMATAPLTLEQLNQWLSQHPDAEPHTVDLALKSAIIHQQPLAVIHRLITVSQPLDQGDESALFFALDNPPALTALLQAGADINYRNGFGKTVLFYAIERGDIAQVKQLLSAGANPNQRYLSSTELEEHAMCQYNIQHGQRTPLMHAAQHASAPMLKLLLQHNADTQARDEQDWSALDYARHNQRQSNEKALLLHSTAAE</sequence>
<dbReference type="AlphaFoldDB" id="A0A1H7T7W4"/>
<dbReference type="SUPFAM" id="SSF48403">
    <property type="entry name" value="Ankyrin repeat"/>
    <property type="match status" value="1"/>
</dbReference>
<dbReference type="Pfam" id="PF13857">
    <property type="entry name" value="Ank_5"/>
    <property type="match status" value="1"/>
</dbReference>
<organism evidence="5 6">
    <name type="scientific">Atopomonas hussainii</name>
    <dbReference type="NCBI Taxonomy" id="1429083"/>
    <lineage>
        <taxon>Bacteria</taxon>
        <taxon>Pseudomonadati</taxon>
        <taxon>Pseudomonadota</taxon>
        <taxon>Gammaproteobacteria</taxon>
        <taxon>Pseudomonadales</taxon>
        <taxon>Pseudomonadaceae</taxon>
        <taxon>Atopomonas</taxon>
    </lineage>
</organism>
<dbReference type="PANTHER" id="PTHR24189:SF50">
    <property type="entry name" value="ANKYRIN REPEAT AND SOCS BOX PROTEIN 2"/>
    <property type="match status" value="1"/>
</dbReference>